<evidence type="ECO:0000256" key="2">
    <source>
        <dbReference type="ARBA" id="ARBA00022723"/>
    </source>
</evidence>
<dbReference type="CDD" id="cd00067">
    <property type="entry name" value="GAL4"/>
    <property type="match status" value="1"/>
</dbReference>
<evidence type="ECO:0000256" key="5">
    <source>
        <dbReference type="ARBA" id="ARBA00023242"/>
    </source>
</evidence>
<keyword evidence="3" id="KW-0805">Transcription regulation</keyword>
<keyword evidence="2" id="KW-0479">Metal-binding</keyword>
<dbReference type="PANTHER" id="PTHR47338:SF5">
    <property type="entry name" value="ZN(II)2CYS6 TRANSCRIPTION FACTOR (EUROFUNG)"/>
    <property type="match status" value="1"/>
</dbReference>
<evidence type="ECO:0000256" key="3">
    <source>
        <dbReference type="ARBA" id="ARBA00023015"/>
    </source>
</evidence>
<proteinExistence type="predicted"/>
<comment type="caution">
    <text evidence="8">The sequence shown here is derived from an EMBL/GenBank/DDBJ whole genome shotgun (WGS) entry which is preliminary data.</text>
</comment>
<dbReference type="EMBL" id="RBNJ01005242">
    <property type="protein sequence ID" value="RUS29374.1"/>
    <property type="molecule type" value="Genomic_DNA"/>
</dbReference>
<evidence type="ECO:0000256" key="6">
    <source>
        <dbReference type="SAM" id="MobiDB-lite"/>
    </source>
</evidence>
<dbReference type="InterPro" id="IPR001138">
    <property type="entry name" value="Zn2Cys6_DnaBD"/>
</dbReference>
<dbReference type="GO" id="GO:0008270">
    <property type="term" value="F:zinc ion binding"/>
    <property type="evidence" value="ECO:0007669"/>
    <property type="project" value="InterPro"/>
</dbReference>
<dbReference type="PROSITE" id="PS00463">
    <property type="entry name" value="ZN2_CY6_FUNGAL_1"/>
    <property type="match status" value="1"/>
</dbReference>
<reference evidence="8 9" key="1">
    <citation type="journal article" date="2018" name="New Phytol.">
        <title>Phylogenomics of Endogonaceae and evolution of mycorrhizas within Mucoromycota.</title>
        <authorList>
            <person name="Chang Y."/>
            <person name="Desiro A."/>
            <person name="Na H."/>
            <person name="Sandor L."/>
            <person name="Lipzen A."/>
            <person name="Clum A."/>
            <person name="Barry K."/>
            <person name="Grigoriev I.V."/>
            <person name="Martin F.M."/>
            <person name="Stajich J.E."/>
            <person name="Smith M.E."/>
            <person name="Bonito G."/>
            <person name="Spatafora J.W."/>
        </authorList>
    </citation>
    <scope>NUCLEOTIDE SEQUENCE [LARGE SCALE GENOMIC DNA]</scope>
    <source>
        <strain evidence="8 9">AD002</strain>
    </source>
</reference>
<gene>
    <name evidence="8" type="ORF">BC938DRAFT_480734</name>
</gene>
<dbReference type="InterPro" id="IPR007219">
    <property type="entry name" value="XnlR_reg_dom"/>
</dbReference>
<dbReference type="GO" id="GO:0006351">
    <property type="term" value="P:DNA-templated transcription"/>
    <property type="evidence" value="ECO:0007669"/>
    <property type="project" value="InterPro"/>
</dbReference>
<evidence type="ECO:0000256" key="4">
    <source>
        <dbReference type="ARBA" id="ARBA00023163"/>
    </source>
</evidence>
<dbReference type="Pfam" id="PF00172">
    <property type="entry name" value="Zn_clus"/>
    <property type="match status" value="1"/>
</dbReference>
<organism evidence="8 9">
    <name type="scientific">Jimgerdemannia flammicorona</name>
    <dbReference type="NCBI Taxonomy" id="994334"/>
    <lineage>
        <taxon>Eukaryota</taxon>
        <taxon>Fungi</taxon>
        <taxon>Fungi incertae sedis</taxon>
        <taxon>Mucoromycota</taxon>
        <taxon>Mucoromycotina</taxon>
        <taxon>Endogonomycetes</taxon>
        <taxon>Endogonales</taxon>
        <taxon>Endogonaceae</taxon>
        <taxon>Jimgerdemannia</taxon>
    </lineage>
</organism>
<evidence type="ECO:0000313" key="8">
    <source>
        <dbReference type="EMBL" id="RUS29374.1"/>
    </source>
</evidence>
<dbReference type="Gene3D" id="4.10.240.10">
    <property type="entry name" value="Zn(2)-C6 fungal-type DNA-binding domain"/>
    <property type="match status" value="2"/>
</dbReference>
<dbReference type="GO" id="GO:0003677">
    <property type="term" value="F:DNA binding"/>
    <property type="evidence" value="ECO:0007669"/>
    <property type="project" value="InterPro"/>
</dbReference>
<evidence type="ECO:0000256" key="1">
    <source>
        <dbReference type="ARBA" id="ARBA00004123"/>
    </source>
</evidence>
<dbReference type="InterPro" id="IPR050815">
    <property type="entry name" value="TF_fung"/>
</dbReference>
<feature type="region of interest" description="Disordered" evidence="6">
    <location>
        <begin position="243"/>
        <end position="262"/>
    </location>
</feature>
<sequence>MDSVDPEADDNSNAAGAACYRCRGFRHACDRKKPTCSRCQRRGITCTYPEAAPTLKKLQKATETLGERLKKFGDRIKNIETVGRDLRCIPLQRTDSMSSADFSIYPCSKCFKDLQACDLSMPNCARCVKNGWACEYSRTEPKANHVSQVLTTMNKVVDSWQEALDKVGKDVAQTARDFGASVNSMVKKLPPPKPLPPLPPFKPSFAWKITSTGRGLSMESNVSSYNDLSKLVDQFKRTLHISTPQRDASGSARTGVTEPASADPEHRAVALDIWNTWFLHGGDKGGAHIHHSIAPDHHLDISQQLTDNLILLFLRTPCCSSIRVPVIDTRAFHKQYHDAQNPPSKLLVYSICAMTSRNAFQIHVWAPRQDSSNHNMGKALSLAYCKKGRDLFADCFDDPSIENMQAALFLSYSHQQNGKGSVIHIYEWIMYAMAQCMGLYDRPDRLTSEERLLLWSMYYFHAWTNILTGSAANGKEFFPAIPLPLPPPAETIDPDEFQVRTVWFHIIKLQIQRHNLLTHLTAASYTTSEAIGSLHADLDDWHRTLPPAWQDCVPAEHAQRRKSDGGHESFCILFTHVNFHINKILVNIPFFTTDRMPDTAFTLQALITCFESARFITEAIELMVTKRGDCNIPLLGYYFSNSVFAKLFNIPLPAYLYEPHQNGAVTPPPSPREPLYPFRKFVRHHLLRSVATAKQSNSFMYDFELAQNYVSILERNLVELGLIDPDVKMEGETPASMQMGEGEMDVDTAVWNILKEAKTSLKL</sequence>
<keyword evidence="4" id="KW-0804">Transcription</keyword>
<dbReference type="InterPro" id="IPR036864">
    <property type="entry name" value="Zn2-C6_fun-type_DNA-bd_sf"/>
</dbReference>
<feature type="compositionally biased region" description="Polar residues" evidence="6">
    <location>
        <begin position="243"/>
        <end position="254"/>
    </location>
</feature>
<evidence type="ECO:0000259" key="7">
    <source>
        <dbReference type="PROSITE" id="PS50048"/>
    </source>
</evidence>
<dbReference type="Pfam" id="PF04082">
    <property type="entry name" value="Fungal_trans"/>
    <property type="match status" value="1"/>
</dbReference>
<dbReference type="PANTHER" id="PTHR47338">
    <property type="entry name" value="ZN(II)2CYS6 TRANSCRIPTION FACTOR (EUROFUNG)-RELATED"/>
    <property type="match status" value="1"/>
</dbReference>
<protein>
    <recommendedName>
        <fullName evidence="7">Zn(2)-C6 fungal-type domain-containing protein</fullName>
    </recommendedName>
</protein>
<dbReference type="AlphaFoldDB" id="A0A433QHZ4"/>
<dbReference type="CDD" id="cd12148">
    <property type="entry name" value="fungal_TF_MHR"/>
    <property type="match status" value="1"/>
</dbReference>
<comment type="subcellular location">
    <subcellularLocation>
        <location evidence="1">Nucleus</location>
    </subcellularLocation>
</comment>
<dbReference type="GO" id="GO:0005634">
    <property type="term" value="C:nucleus"/>
    <property type="evidence" value="ECO:0007669"/>
    <property type="project" value="UniProtKB-SubCell"/>
</dbReference>
<dbReference type="GO" id="GO:0000981">
    <property type="term" value="F:DNA-binding transcription factor activity, RNA polymerase II-specific"/>
    <property type="evidence" value="ECO:0007669"/>
    <property type="project" value="InterPro"/>
</dbReference>
<name>A0A433QHZ4_9FUNG</name>
<dbReference type="SUPFAM" id="SSF57701">
    <property type="entry name" value="Zn2/Cys6 DNA-binding domain"/>
    <property type="match status" value="2"/>
</dbReference>
<feature type="domain" description="Zn(2)-C6 fungal-type" evidence="7">
    <location>
        <begin position="18"/>
        <end position="48"/>
    </location>
</feature>
<dbReference type="SMART" id="SM00066">
    <property type="entry name" value="GAL4"/>
    <property type="match status" value="1"/>
</dbReference>
<accession>A0A433QHZ4</accession>
<dbReference type="Proteomes" id="UP000274822">
    <property type="component" value="Unassembled WGS sequence"/>
</dbReference>
<keyword evidence="5" id="KW-0539">Nucleus</keyword>
<dbReference type="PROSITE" id="PS50048">
    <property type="entry name" value="ZN2_CY6_FUNGAL_2"/>
    <property type="match status" value="1"/>
</dbReference>
<keyword evidence="9" id="KW-1185">Reference proteome</keyword>
<evidence type="ECO:0000313" key="9">
    <source>
        <dbReference type="Proteomes" id="UP000274822"/>
    </source>
</evidence>